<accession>A0A553XKL5</accession>
<feature type="non-terminal residue" evidence="4">
    <location>
        <position position="68"/>
    </location>
</feature>
<name>A0A553XKL5_9ACTN</name>
<dbReference type="AlphaFoldDB" id="A0A553XKL5"/>
<protein>
    <submittedName>
        <fullName evidence="4">ATP-binding cassette domain-containing protein</fullName>
    </submittedName>
</protein>
<comment type="caution">
    <text evidence="4">The sequence shown here is derived from an EMBL/GenBank/DDBJ whole genome shotgun (WGS) entry which is preliminary data.</text>
</comment>
<evidence type="ECO:0000256" key="2">
    <source>
        <dbReference type="ARBA" id="ARBA00022840"/>
    </source>
</evidence>
<evidence type="ECO:0000256" key="1">
    <source>
        <dbReference type="ARBA" id="ARBA00022741"/>
    </source>
</evidence>
<dbReference type="GO" id="GO:0005524">
    <property type="term" value="F:ATP binding"/>
    <property type="evidence" value="ECO:0007669"/>
    <property type="project" value="UniProtKB-KW"/>
</dbReference>
<dbReference type="RefSeq" id="WP_143945639.1">
    <property type="nucleotide sequence ID" value="NZ_VKLS01000913.1"/>
</dbReference>
<dbReference type="Gene3D" id="3.40.50.300">
    <property type="entry name" value="P-loop containing nucleotide triphosphate hydrolases"/>
    <property type="match status" value="1"/>
</dbReference>
<evidence type="ECO:0000313" key="4">
    <source>
        <dbReference type="EMBL" id="TSB17505.1"/>
    </source>
</evidence>
<keyword evidence="2 4" id="KW-0067">ATP-binding</keyword>
<dbReference type="Proteomes" id="UP000320888">
    <property type="component" value="Unassembled WGS sequence"/>
</dbReference>
<dbReference type="PANTHER" id="PTHR43158:SF2">
    <property type="entry name" value="SKFA PEPTIDE EXPORT ATP-BINDING PROTEIN SKFE"/>
    <property type="match status" value="1"/>
</dbReference>
<sequence>MSATLVAKDLTAGHGERVLFSGLDLVVAPGDVIGLVGANGAGKSTLLRLLAGLDTPEQGTLALSPPTA</sequence>
<dbReference type="EMBL" id="VKLS01000913">
    <property type="protein sequence ID" value="TSB17505.1"/>
    <property type="molecule type" value="Genomic_DNA"/>
</dbReference>
<dbReference type="InterPro" id="IPR027417">
    <property type="entry name" value="P-loop_NTPase"/>
</dbReference>
<evidence type="ECO:0000313" key="5">
    <source>
        <dbReference type="Proteomes" id="UP000320888"/>
    </source>
</evidence>
<dbReference type="InterPro" id="IPR003439">
    <property type="entry name" value="ABC_transporter-like_ATP-bd"/>
</dbReference>
<proteinExistence type="predicted"/>
<organism evidence="4 5">
    <name type="scientific">Streptomyces benahoarensis</name>
    <dbReference type="NCBI Taxonomy" id="2595054"/>
    <lineage>
        <taxon>Bacteria</taxon>
        <taxon>Bacillati</taxon>
        <taxon>Actinomycetota</taxon>
        <taxon>Actinomycetes</taxon>
        <taxon>Kitasatosporales</taxon>
        <taxon>Streptomycetaceae</taxon>
        <taxon>Streptomyces</taxon>
    </lineage>
</organism>
<feature type="domain" description="ABC transporter" evidence="3">
    <location>
        <begin position="22"/>
        <end position="63"/>
    </location>
</feature>
<keyword evidence="1" id="KW-0547">Nucleotide-binding</keyword>
<gene>
    <name evidence="4" type="ORF">FNZ23_30565</name>
</gene>
<reference evidence="4 5" key="1">
    <citation type="submission" date="2019-07" db="EMBL/GenBank/DDBJ databases">
        <title>Draft genome for Streptomyces benahoarensis MZ03-48.</title>
        <authorList>
            <person name="Gonzalez-Pimentel J.L."/>
        </authorList>
    </citation>
    <scope>NUCLEOTIDE SEQUENCE [LARGE SCALE GENOMIC DNA]</scope>
    <source>
        <strain evidence="4 5">MZ03-48</strain>
    </source>
</reference>
<dbReference type="Pfam" id="PF00005">
    <property type="entry name" value="ABC_tran"/>
    <property type="match status" value="1"/>
</dbReference>
<dbReference type="SUPFAM" id="SSF52540">
    <property type="entry name" value="P-loop containing nucleoside triphosphate hydrolases"/>
    <property type="match status" value="1"/>
</dbReference>
<dbReference type="GO" id="GO:0016887">
    <property type="term" value="F:ATP hydrolysis activity"/>
    <property type="evidence" value="ECO:0007669"/>
    <property type="project" value="InterPro"/>
</dbReference>
<evidence type="ECO:0000259" key="3">
    <source>
        <dbReference type="Pfam" id="PF00005"/>
    </source>
</evidence>
<keyword evidence="5" id="KW-1185">Reference proteome</keyword>
<dbReference type="PANTHER" id="PTHR43158">
    <property type="entry name" value="SKFA PEPTIDE EXPORT ATP-BINDING PROTEIN SKFE"/>
    <property type="match status" value="1"/>
</dbReference>